<keyword evidence="2" id="KW-1185">Reference proteome</keyword>
<dbReference type="AlphaFoldDB" id="A0A4V3JD53"/>
<name>A0A4V3JD53_9LEPT</name>
<proteinExistence type="predicted"/>
<sequence length="206" mass="24108">MILLLAIAFPIFSQNSETESPRIYNEILVQDFETEEFGPENIKSKLGEDFLPEIRISSVLRTPERNSTKSLFVEVTAEKNQSFEIRFKKPWKTTDFVKDFRFHIYANEGGGSLFLLVRDSTLDIKKLLITHFLFSGWKVIDLDVSRKVRQDDLVAYIRSEFQVLGFLYEAPFERKRGSREIFVLDDILANVRPKYLLFPTEKTLVR</sequence>
<dbReference type="RefSeq" id="WP_135768948.1">
    <property type="nucleotide sequence ID" value="NZ_RQET01000012.1"/>
</dbReference>
<organism evidence="1 2">
    <name type="scientific">Leptospira fletcheri</name>
    <dbReference type="NCBI Taxonomy" id="2484981"/>
    <lineage>
        <taxon>Bacteria</taxon>
        <taxon>Pseudomonadati</taxon>
        <taxon>Spirochaetota</taxon>
        <taxon>Spirochaetia</taxon>
        <taxon>Leptospirales</taxon>
        <taxon>Leptospiraceae</taxon>
        <taxon>Leptospira</taxon>
    </lineage>
</organism>
<comment type="caution">
    <text evidence="1">The sequence shown here is derived from an EMBL/GenBank/DDBJ whole genome shotgun (WGS) entry which is preliminary data.</text>
</comment>
<dbReference type="Proteomes" id="UP000298458">
    <property type="component" value="Unassembled WGS sequence"/>
</dbReference>
<evidence type="ECO:0000313" key="2">
    <source>
        <dbReference type="Proteomes" id="UP000298458"/>
    </source>
</evidence>
<gene>
    <name evidence="1" type="ORF">EHO60_14575</name>
</gene>
<reference evidence="1" key="1">
    <citation type="journal article" date="2019" name="PLoS Negl. Trop. Dis.">
        <title>Revisiting the worldwide diversity of Leptospira species in the environment.</title>
        <authorList>
            <person name="Vincent A.T."/>
            <person name="Schiettekatte O."/>
            <person name="Bourhy P."/>
            <person name="Veyrier F.J."/>
            <person name="Picardeau M."/>
        </authorList>
    </citation>
    <scope>NUCLEOTIDE SEQUENCE [LARGE SCALE GENOMIC DNA]</scope>
    <source>
        <strain evidence="1">SSW15</strain>
    </source>
</reference>
<evidence type="ECO:0000313" key="1">
    <source>
        <dbReference type="EMBL" id="TGK08579.1"/>
    </source>
</evidence>
<dbReference type="OrthoDB" id="335597at2"/>
<accession>A0A4V3JD53</accession>
<protein>
    <recommendedName>
        <fullName evidence="3">Flagellar assembly protein FlaA</fullName>
    </recommendedName>
</protein>
<evidence type="ECO:0008006" key="3">
    <source>
        <dbReference type="Google" id="ProtNLM"/>
    </source>
</evidence>
<dbReference type="EMBL" id="RQET01000012">
    <property type="protein sequence ID" value="TGK08579.1"/>
    <property type="molecule type" value="Genomic_DNA"/>
</dbReference>